<reference evidence="1 2" key="1">
    <citation type="submission" date="2021-01" db="EMBL/GenBank/DDBJ databases">
        <title>Actinoplanes sp. nov. LDG1-06 isolated from lichen.</title>
        <authorList>
            <person name="Saeng-In P."/>
            <person name="Phongsopitanun W."/>
            <person name="Kanchanasin P."/>
            <person name="Yuki M."/>
            <person name="Kudo T."/>
            <person name="Ohkuma M."/>
            <person name="Tanasupawat S."/>
        </authorList>
    </citation>
    <scope>NUCLEOTIDE SEQUENCE [LARGE SCALE GENOMIC DNA]</scope>
    <source>
        <strain evidence="1 2">LDG1-06</strain>
    </source>
</reference>
<evidence type="ECO:0000313" key="1">
    <source>
        <dbReference type="EMBL" id="MBM2623798.1"/>
    </source>
</evidence>
<dbReference type="Proteomes" id="UP000632138">
    <property type="component" value="Unassembled WGS sequence"/>
</dbReference>
<organism evidence="1 2">
    <name type="scientific">Paractinoplanes ovalisporus</name>
    <dbReference type="NCBI Taxonomy" id="2810368"/>
    <lineage>
        <taxon>Bacteria</taxon>
        <taxon>Bacillati</taxon>
        <taxon>Actinomycetota</taxon>
        <taxon>Actinomycetes</taxon>
        <taxon>Micromonosporales</taxon>
        <taxon>Micromonosporaceae</taxon>
        <taxon>Paractinoplanes</taxon>
    </lineage>
</organism>
<name>A0ABS2AWM3_9ACTN</name>
<evidence type="ECO:0000313" key="2">
    <source>
        <dbReference type="Proteomes" id="UP000632138"/>
    </source>
</evidence>
<comment type="caution">
    <text evidence="1">The sequence shown here is derived from an EMBL/GenBank/DDBJ whole genome shotgun (WGS) entry which is preliminary data.</text>
</comment>
<dbReference type="EMBL" id="JAENHP010000045">
    <property type="protein sequence ID" value="MBM2623798.1"/>
    <property type="molecule type" value="Genomic_DNA"/>
</dbReference>
<sequence>MSDTDSACVYRSAAVQPLLELRAHIDPGAEGVATSEQQYTAERTAASQMGGADFADVPDVGDAAFAWYDQSTWQVWLRARSSNATVTVRLHAGRNEASGWNVEAPLQQQLPTLTQLLEEAVDGLR</sequence>
<dbReference type="RefSeq" id="WP_236050195.1">
    <property type="nucleotide sequence ID" value="NZ_JAENHP010000045.1"/>
</dbReference>
<keyword evidence="2" id="KW-1185">Reference proteome</keyword>
<gene>
    <name evidence="1" type="ORF">JIG36_50750</name>
</gene>
<proteinExistence type="predicted"/>
<protein>
    <submittedName>
        <fullName evidence="1">Uncharacterized protein</fullName>
    </submittedName>
</protein>
<accession>A0ABS2AWM3</accession>